<protein>
    <submittedName>
        <fullName evidence="3">Glutamine and serine rich 1</fullName>
    </submittedName>
    <submittedName>
        <fullName evidence="5">Glutamine and serine-rich protein 1 isoform X1</fullName>
    </submittedName>
</protein>
<feature type="region of interest" description="Disordered" evidence="1">
    <location>
        <begin position="1013"/>
        <end position="1083"/>
    </location>
</feature>
<dbReference type="GeneTree" id="ENSGT00440000037417"/>
<feature type="domain" description="DUF4211" evidence="2">
    <location>
        <begin position="1474"/>
        <end position="1593"/>
    </location>
</feature>
<dbReference type="STRING" id="303518.ENSPNYP00000024037"/>
<dbReference type="PANTHER" id="PTHR14709:SF2">
    <property type="entry name" value="GLUTAMINE AND SERINE-RICH PROTEIN 1"/>
    <property type="match status" value="1"/>
</dbReference>
<dbReference type="PANTHER" id="PTHR14709">
    <property type="entry name" value="GLUTAMINE AND SERINE-RICH PROTEIN 1-RELATED"/>
    <property type="match status" value="1"/>
</dbReference>
<dbReference type="Ensembl" id="ENSPNYT00000024631.1">
    <property type="protein sequence ID" value="ENSPNYP00000024037.1"/>
    <property type="gene ID" value="ENSPNYG00000018141.1"/>
</dbReference>
<evidence type="ECO:0000313" key="3">
    <source>
        <dbReference type="Ensembl" id="ENSPNYP00000024037.1"/>
    </source>
</evidence>
<gene>
    <name evidence="3" type="primary">QSER1</name>
    <name evidence="5" type="synonym">qser1</name>
</gene>
<feature type="region of interest" description="Disordered" evidence="1">
    <location>
        <begin position="820"/>
        <end position="849"/>
    </location>
</feature>
<feature type="compositionally biased region" description="Polar residues" evidence="1">
    <location>
        <begin position="1059"/>
        <end position="1073"/>
    </location>
</feature>
<proteinExistence type="predicted"/>
<dbReference type="Proteomes" id="UP000695023">
    <property type="component" value="Unplaced"/>
</dbReference>
<keyword evidence="4" id="KW-1185">Reference proteome</keyword>
<dbReference type="InterPro" id="IPR052466">
    <property type="entry name" value="DNA_MethProtect_Complex"/>
</dbReference>
<feature type="region of interest" description="Disordered" evidence="1">
    <location>
        <begin position="957"/>
        <end position="979"/>
    </location>
</feature>
<feature type="region of interest" description="Disordered" evidence="1">
    <location>
        <begin position="1433"/>
        <end position="1482"/>
    </location>
</feature>
<organism evidence="3">
    <name type="scientific">Pundamilia nyererei</name>
    <dbReference type="NCBI Taxonomy" id="303518"/>
    <lineage>
        <taxon>Eukaryota</taxon>
        <taxon>Metazoa</taxon>
        <taxon>Chordata</taxon>
        <taxon>Craniata</taxon>
        <taxon>Vertebrata</taxon>
        <taxon>Euteleostomi</taxon>
        <taxon>Actinopterygii</taxon>
        <taxon>Neopterygii</taxon>
        <taxon>Teleostei</taxon>
        <taxon>Neoteleostei</taxon>
        <taxon>Acanthomorphata</taxon>
        <taxon>Ovalentaria</taxon>
        <taxon>Cichlomorphae</taxon>
        <taxon>Cichliformes</taxon>
        <taxon>Cichlidae</taxon>
        <taxon>African cichlids</taxon>
        <taxon>Pseudocrenilabrinae</taxon>
        <taxon>Haplochromini</taxon>
        <taxon>Pundamilia</taxon>
    </lineage>
</organism>
<dbReference type="RefSeq" id="XP_005745826.1">
    <property type="nucleotide sequence ID" value="XM_005745769.1"/>
</dbReference>
<dbReference type="CTD" id="79832"/>
<evidence type="ECO:0000313" key="4">
    <source>
        <dbReference type="Proteomes" id="UP000695023"/>
    </source>
</evidence>
<accession>A0A3B4GLU0</accession>
<feature type="compositionally biased region" description="Polar residues" evidence="1">
    <location>
        <begin position="310"/>
        <end position="343"/>
    </location>
</feature>
<feature type="region of interest" description="Disordered" evidence="1">
    <location>
        <begin position="356"/>
        <end position="390"/>
    </location>
</feature>
<feature type="compositionally biased region" description="Polar residues" evidence="1">
    <location>
        <begin position="1118"/>
        <end position="1130"/>
    </location>
</feature>
<evidence type="ECO:0000256" key="1">
    <source>
        <dbReference type="SAM" id="MobiDB-lite"/>
    </source>
</evidence>
<sequence length="1682" mass="183194">MMDRNYPSSSFADALAPPAQTVASWAYDRGSATIKPSPSYGATYLDAELLQRQSYTTTHQLPTYTTSHIPVATGALESNSSTPETSIMSFLSAMESRSLQAGPVSASLLSPYRPPSWPAGANSSTTELYLTGALPSTATFPSTPALSSCQHTGAYPTRSYATNPSLTLQDPAFSTSTNGLFSHHDPLLHLKSNQTVLPTALAFNHLSASALGSPLPVQSSTYRSAQESAPHLLQPQFSLLPSTLSATHSANQPFGATVFSGSIERALQRECSVIKHHQRPSSIHIASEQLPSSEQALQGYFGSGSEADVSYQQEPSHQPSVSCNPSTGADSSQGVSGSLQPKTDCTTQVYSSTSLQKTNECSSKLAPQPAGNEEMHSQNLSAGSPERYSSPGLKQNSVIINQEAVQLSSLISNTLSQTYITPHTQSQASNSTSDKLSSLYDTLPSLSSQSDNVASISQSLVYSSTPGLNQEQGIQYGAQVQSLCQGNLSESYPTSHSQGASNVIYTSQSQVQNSVTQSQSFITGESLNSSFPPTCAQSLPTSSTVDYTLMQASVGGKTHDTLSHQQHSQPNTYVLSAPLPTYSSAAQALQNNITSIQDIKPTYGKQKLEEVPLQGLEALRQVSVEASITCNSIVSHNNVIYVVSKMDDHPKAQSVIRSSSRSDDQIMGLRHVNTVPVKDERMGSLSQQHIHLTSANGHETSNTKTTDSTIESSHIPLCSEPLKQHPLQLESAEAQQQNQQNHNQTQALAAHTQFIAIPSAQVHPETNQVILLQQPILNNSQNTSKVIPVQAIQSGQGLGPVHVQYLQMDRDLLGPSVTETQSQQGTVVSEPSSECPTSKHHYSQLTNQQSSDAKNHFAVNSICFSDSILLPDDRNILSNVDDILAATVAACGVSPQDFVKATSSAEGDMAVMASPIDSKGHFQTVDLRHMSPSFSSAQQPIITNTISQTITMTLNGPQMTTDCQGGSGTHNNNNELHANGDIRCSDNNYHSAGQVYDSSGPQNRIQGNAKCIKTDDGLMESPNGEDFTKKKARSKSLTKTGSHEEDGGLARPAKRSGQTKRQNSRGSDVSSPSAAHGLYDGCPQQERIRQKIREVEEKQPEVKTGFIGSFLDFIKSGPKQQYSPSPTRTINRPRKACTSSKQCTMPALPPKLPTLPTPLIPQDSPAVNSQQKRLDEDLQKNLETLPSFSSDEEENTGKNQALRNSISSALSALDESSDRKTRTDNQFQGLMLKPEEVPSMPHAVTDSAPPVKSCVLQVPTPAQTTNAASGKTVFAATEESKETPPGQLAMPLKSVAMAGLTDEELSDSGGEGMYRERDEFVVRNEDIENLKVTMKAGSEPPAIWKVQKALLQKFVPELRDGKRVFSATNSYLGYFGDAKTMYQRVYVKFLDTVNKREYVRVCSQKPRCKPMNSLRGFQVKTLLGLTATPAVFQNQKPRPKQLKPRAEPPPKKRRKWKEEFSPTASGSSAEEGGEEDELNPPLPFASRLLNTRTMKETFRSFVELLISIALDEDVMTALERANDELLLPHMKRVDGMITDNRKRLLHKLHIEQVLKAALDSFPEISVVTELKKDGETPAFKVRLSGRAYNKKTMKPQKSPNTMPQEYTVDQQKTQWFSLYHSLQHYKYHTYLMCKDEIASLRVQAGDLGQEETVQKCLQNGAWVEGLFDRFGELINQVQQACR</sequence>
<feature type="compositionally biased region" description="Polar residues" evidence="1">
    <location>
        <begin position="820"/>
        <end position="836"/>
    </location>
</feature>
<reference evidence="5" key="2">
    <citation type="submission" date="2025-04" db="UniProtKB">
        <authorList>
            <consortium name="RefSeq"/>
        </authorList>
    </citation>
    <scope>IDENTIFICATION</scope>
</reference>
<feature type="compositionally biased region" description="Basic and acidic residues" evidence="1">
    <location>
        <begin position="1444"/>
        <end position="1460"/>
    </location>
</feature>
<evidence type="ECO:0000259" key="2">
    <source>
        <dbReference type="Pfam" id="PF13926"/>
    </source>
</evidence>
<reference evidence="3" key="1">
    <citation type="submission" date="2023-09" db="UniProtKB">
        <authorList>
            <consortium name="Ensembl"/>
        </authorList>
    </citation>
    <scope>IDENTIFICATION</scope>
</reference>
<feature type="region of interest" description="Disordered" evidence="1">
    <location>
        <begin position="304"/>
        <end position="343"/>
    </location>
</feature>
<feature type="region of interest" description="Disordered" evidence="1">
    <location>
        <begin position="1115"/>
        <end position="1173"/>
    </location>
</feature>
<feature type="compositionally biased region" description="Pro residues" evidence="1">
    <location>
        <begin position="1147"/>
        <end position="1159"/>
    </location>
</feature>
<name>A0A3B4GLU0_9CICH</name>
<dbReference type="Pfam" id="PF13926">
    <property type="entry name" value="DUF4211"/>
    <property type="match status" value="1"/>
</dbReference>
<dbReference type="InterPro" id="IPR025451">
    <property type="entry name" value="DUF4211"/>
</dbReference>
<dbReference type="OrthoDB" id="8447576at2759"/>
<feature type="compositionally biased region" description="Polar residues" evidence="1">
    <location>
        <begin position="957"/>
        <end position="976"/>
    </location>
</feature>
<evidence type="ECO:0000313" key="5">
    <source>
        <dbReference type="RefSeq" id="XP_005745826.1"/>
    </source>
</evidence>
<dbReference type="GeneID" id="102213597"/>